<evidence type="ECO:0000313" key="1">
    <source>
        <dbReference type="EMBL" id="KJD45353.1"/>
    </source>
</evidence>
<evidence type="ECO:0000313" key="2">
    <source>
        <dbReference type="Proteomes" id="UP000032534"/>
    </source>
</evidence>
<accession>A0A0D7X313</accession>
<protein>
    <submittedName>
        <fullName evidence="1">Uncharacterized protein</fullName>
    </submittedName>
</protein>
<keyword evidence="2" id="KW-1185">Reference proteome</keyword>
<comment type="caution">
    <text evidence="1">The sequence shown here is derived from an EMBL/GenBank/DDBJ whole genome shotgun (WGS) entry which is preliminary data.</text>
</comment>
<dbReference type="EMBL" id="JTHP01000021">
    <property type="protein sequence ID" value="KJD45353.1"/>
    <property type="molecule type" value="Genomic_DNA"/>
</dbReference>
<gene>
    <name evidence="1" type="ORF">QD47_12515</name>
</gene>
<organism evidence="1 2">
    <name type="scientific">Paenibacillus terrae</name>
    <dbReference type="NCBI Taxonomy" id="159743"/>
    <lineage>
        <taxon>Bacteria</taxon>
        <taxon>Bacillati</taxon>
        <taxon>Bacillota</taxon>
        <taxon>Bacilli</taxon>
        <taxon>Bacillales</taxon>
        <taxon>Paenibacillaceae</taxon>
        <taxon>Paenibacillus</taxon>
    </lineage>
</organism>
<sequence length="67" mass="7693">MPMVDDQLFYIAADELLDLRKISAGDVVLKARKQLSQTFLCDGCFFFYMLNSKMTEPSMLVHIESVK</sequence>
<reference evidence="1 2" key="1">
    <citation type="submission" date="2014-11" db="EMBL/GenBank/DDBJ databases">
        <title>Draft Genome Sequences of Paenibacillus polymyxa NRRL B-30509 and Paenibacillus terrae NRRL B-30644, Strains from a Poultry Environment that Produce Tridecaptin A and Paenicidins.</title>
        <authorList>
            <person name="van Belkum M.J."/>
            <person name="Lohans C.T."/>
            <person name="Vederas J.C."/>
        </authorList>
    </citation>
    <scope>NUCLEOTIDE SEQUENCE [LARGE SCALE GENOMIC DNA]</scope>
    <source>
        <strain evidence="1 2">NRRL B-30644</strain>
    </source>
</reference>
<dbReference type="Proteomes" id="UP000032534">
    <property type="component" value="Unassembled WGS sequence"/>
</dbReference>
<name>A0A0D7X313_9BACL</name>
<dbReference type="PATRIC" id="fig|159743.3.peg.2789"/>
<dbReference type="AlphaFoldDB" id="A0A0D7X313"/>
<proteinExistence type="predicted"/>